<protein>
    <recommendedName>
        <fullName evidence="3">DUF5017 domain-containing protein</fullName>
    </recommendedName>
</protein>
<keyword evidence="2" id="KW-1185">Reference proteome</keyword>
<dbReference type="EMBL" id="JAZDDF010000002">
    <property type="protein sequence ID" value="MEE1972471.1"/>
    <property type="molecule type" value="Genomic_DNA"/>
</dbReference>
<dbReference type="RefSeq" id="WP_272636538.1">
    <property type="nucleotide sequence ID" value="NZ_JAZDDF010000002.1"/>
</dbReference>
<organism evidence="1 2">
    <name type="scientific">Maribacter flavus</name>
    <dbReference type="NCBI Taxonomy" id="1658664"/>
    <lineage>
        <taxon>Bacteria</taxon>
        <taxon>Pseudomonadati</taxon>
        <taxon>Bacteroidota</taxon>
        <taxon>Flavobacteriia</taxon>
        <taxon>Flavobacteriales</taxon>
        <taxon>Flavobacteriaceae</taxon>
        <taxon>Maribacter</taxon>
    </lineage>
</organism>
<sequence>MKFLKSMAVVLAAYTIISCNSKVDKSKIDYDLVSDDDGILVEKFDSTQVDINKYNKNNMIYKVGISFKYDFEHLTTTGEKKYFKIDDNREGWEFVSSEAEDSLVVKSLIIQVMNGNPMAQFIPDYNQTAIAYKLIPGIPFTMSGVIENEANIWVHPPREHYFSILELNPFPYIKAPYEIGTQWNWKLKIGSQWADHRWKIWEGNIENNYHYEITNKVKLQTNFGELVCLVIESTAESSLGTTHLTTYFNANYGFVKLNYTNIDGSRTHLELSEHWQK</sequence>
<gene>
    <name evidence="1" type="ORF">V1H85_08460</name>
</gene>
<accession>A0ABU7IHR8</accession>
<evidence type="ECO:0000313" key="1">
    <source>
        <dbReference type="EMBL" id="MEE1972471.1"/>
    </source>
</evidence>
<dbReference type="PROSITE" id="PS51257">
    <property type="entry name" value="PROKAR_LIPOPROTEIN"/>
    <property type="match status" value="1"/>
</dbReference>
<evidence type="ECO:0008006" key="3">
    <source>
        <dbReference type="Google" id="ProtNLM"/>
    </source>
</evidence>
<name>A0ABU7IHR8_9FLAO</name>
<reference evidence="1 2" key="1">
    <citation type="submission" date="2024-01" db="EMBL/GenBank/DDBJ databases">
        <title>Maribacter spp. originated from different algae showed divergent polysaccharides utilization ability.</title>
        <authorList>
            <person name="Wang H."/>
            <person name="Wu Y."/>
        </authorList>
    </citation>
    <scope>NUCLEOTIDE SEQUENCE [LARGE SCALE GENOMIC DNA]</scope>
    <source>
        <strain evidence="1 2">KPT27_14</strain>
    </source>
</reference>
<comment type="caution">
    <text evidence="1">The sequence shown here is derived from an EMBL/GenBank/DDBJ whole genome shotgun (WGS) entry which is preliminary data.</text>
</comment>
<proteinExistence type="predicted"/>
<dbReference type="Proteomes" id="UP001343698">
    <property type="component" value="Unassembled WGS sequence"/>
</dbReference>
<evidence type="ECO:0000313" key="2">
    <source>
        <dbReference type="Proteomes" id="UP001343698"/>
    </source>
</evidence>